<dbReference type="AlphaFoldDB" id="A0A545TY63"/>
<comment type="caution">
    <text evidence="8">The sequence shown here is derived from an EMBL/GenBank/DDBJ whole genome shotgun (WGS) entry which is preliminary data.</text>
</comment>
<dbReference type="InterPro" id="IPR037185">
    <property type="entry name" value="EmrE-like"/>
</dbReference>
<evidence type="ECO:0000256" key="5">
    <source>
        <dbReference type="ARBA" id="ARBA00023136"/>
    </source>
</evidence>
<comment type="similarity">
    <text evidence="2">Belongs to the drug/metabolite transporter (DMT) superfamily. 10 TMS drug/metabolite exporter (DME) (TC 2.A.7.3) family.</text>
</comment>
<feature type="transmembrane region" description="Helical" evidence="6">
    <location>
        <begin position="91"/>
        <end position="110"/>
    </location>
</feature>
<feature type="transmembrane region" description="Helical" evidence="6">
    <location>
        <begin position="122"/>
        <end position="140"/>
    </location>
</feature>
<dbReference type="Pfam" id="PF00892">
    <property type="entry name" value="EamA"/>
    <property type="match status" value="1"/>
</dbReference>
<feature type="domain" description="EamA" evidence="7">
    <location>
        <begin position="53"/>
        <end position="191"/>
    </location>
</feature>
<feature type="transmembrane region" description="Helical" evidence="6">
    <location>
        <begin position="175"/>
        <end position="194"/>
    </location>
</feature>
<evidence type="ECO:0000256" key="2">
    <source>
        <dbReference type="ARBA" id="ARBA00009853"/>
    </source>
</evidence>
<feature type="transmembrane region" description="Helical" evidence="6">
    <location>
        <begin position="146"/>
        <end position="168"/>
    </location>
</feature>
<proteinExistence type="inferred from homology"/>
<dbReference type="GO" id="GO:0016020">
    <property type="term" value="C:membrane"/>
    <property type="evidence" value="ECO:0007669"/>
    <property type="project" value="UniProtKB-SubCell"/>
</dbReference>
<dbReference type="InterPro" id="IPR000620">
    <property type="entry name" value="EamA_dom"/>
</dbReference>
<evidence type="ECO:0000313" key="8">
    <source>
        <dbReference type="EMBL" id="TQV82149.1"/>
    </source>
</evidence>
<dbReference type="PANTHER" id="PTHR22911:SF6">
    <property type="entry name" value="SOLUTE CARRIER FAMILY 35 MEMBER G1"/>
    <property type="match status" value="1"/>
</dbReference>
<feature type="transmembrane region" description="Helical" evidence="6">
    <location>
        <begin position="262"/>
        <end position="283"/>
    </location>
</feature>
<reference evidence="8 9" key="1">
    <citation type="submission" date="2019-06" db="EMBL/GenBank/DDBJ databases">
        <title>Whole genome sequence for Rhodospirillaceae sp. R148.</title>
        <authorList>
            <person name="Wang G."/>
        </authorList>
    </citation>
    <scope>NUCLEOTIDE SEQUENCE [LARGE SCALE GENOMIC DNA]</scope>
    <source>
        <strain evidence="8 9">R148</strain>
    </source>
</reference>
<protein>
    <submittedName>
        <fullName evidence="8">DMT family transporter</fullName>
    </submittedName>
</protein>
<dbReference type="OrthoDB" id="8478051at2"/>
<keyword evidence="4 6" id="KW-1133">Transmembrane helix</keyword>
<dbReference type="EMBL" id="VHSH01000002">
    <property type="protein sequence ID" value="TQV82149.1"/>
    <property type="molecule type" value="Genomic_DNA"/>
</dbReference>
<evidence type="ECO:0000256" key="4">
    <source>
        <dbReference type="ARBA" id="ARBA00022989"/>
    </source>
</evidence>
<feature type="transmembrane region" description="Helical" evidence="6">
    <location>
        <begin position="236"/>
        <end position="256"/>
    </location>
</feature>
<dbReference type="Proteomes" id="UP000315252">
    <property type="component" value="Unassembled WGS sequence"/>
</dbReference>
<feature type="transmembrane region" description="Helical" evidence="6">
    <location>
        <begin position="206"/>
        <end position="224"/>
    </location>
</feature>
<sequence length="342" mass="36534">MRYSCSQTSALHRQNLCRTSMTPNSSLSITKAPIPSSNVKTPGLQDDPGAALKGILLALMGTALFTIMFALPKFAGPASSGHDVPGLQIAFIRYFGGFLAVLPLAVATHRKGVSLISPQPQWHLFRASLGIASVVCGVYAATHMPLANATAIGLTNGVFAIILAFIFFGERIAGLAWIASFLCLAGALVVARPSTDLIATFQSNPAAFIALIGAITMAGEMAVLTHVSRREPLARVLLYVNTVASLALAIPAFLLWEPLDQRTLLLICCMGPVAILGQICNIWSVRFAAISLITPFKYSSMVFATFIDVLFFDLLPDGITVTGCLLVAFGGLWLARLQRRRK</sequence>
<dbReference type="PANTHER" id="PTHR22911">
    <property type="entry name" value="ACYL-MALONYL CONDENSING ENZYME-RELATED"/>
    <property type="match status" value="1"/>
</dbReference>
<evidence type="ECO:0000259" key="7">
    <source>
        <dbReference type="Pfam" id="PF00892"/>
    </source>
</evidence>
<evidence type="ECO:0000313" key="9">
    <source>
        <dbReference type="Proteomes" id="UP000315252"/>
    </source>
</evidence>
<feature type="transmembrane region" description="Helical" evidence="6">
    <location>
        <begin position="50"/>
        <end position="71"/>
    </location>
</feature>
<feature type="transmembrane region" description="Helical" evidence="6">
    <location>
        <begin position="318"/>
        <end position="335"/>
    </location>
</feature>
<feature type="transmembrane region" description="Helical" evidence="6">
    <location>
        <begin position="295"/>
        <end position="312"/>
    </location>
</feature>
<organism evidence="8 9">
    <name type="scientific">Denitrobaculum tricleocarpae</name>
    <dbReference type="NCBI Taxonomy" id="2591009"/>
    <lineage>
        <taxon>Bacteria</taxon>
        <taxon>Pseudomonadati</taxon>
        <taxon>Pseudomonadota</taxon>
        <taxon>Alphaproteobacteria</taxon>
        <taxon>Rhodospirillales</taxon>
        <taxon>Rhodospirillaceae</taxon>
        <taxon>Denitrobaculum</taxon>
    </lineage>
</organism>
<evidence type="ECO:0000256" key="6">
    <source>
        <dbReference type="SAM" id="Phobius"/>
    </source>
</evidence>
<keyword evidence="3 6" id="KW-0812">Transmembrane</keyword>
<accession>A0A545TY63</accession>
<keyword evidence="9" id="KW-1185">Reference proteome</keyword>
<evidence type="ECO:0000256" key="3">
    <source>
        <dbReference type="ARBA" id="ARBA00022692"/>
    </source>
</evidence>
<evidence type="ECO:0000256" key="1">
    <source>
        <dbReference type="ARBA" id="ARBA00004141"/>
    </source>
</evidence>
<keyword evidence="5 6" id="KW-0472">Membrane</keyword>
<name>A0A545TY63_9PROT</name>
<dbReference type="SUPFAM" id="SSF103481">
    <property type="entry name" value="Multidrug resistance efflux transporter EmrE"/>
    <property type="match status" value="2"/>
</dbReference>
<gene>
    <name evidence="8" type="ORF">FKG95_07970</name>
</gene>
<comment type="subcellular location">
    <subcellularLocation>
        <location evidence="1">Membrane</location>
        <topology evidence="1">Multi-pass membrane protein</topology>
    </subcellularLocation>
</comment>